<dbReference type="InterPro" id="IPR029439">
    <property type="entry name" value="Wzt_C"/>
</dbReference>
<evidence type="ECO:0000313" key="3">
    <source>
        <dbReference type="EMBL" id="GAH14122.1"/>
    </source>
</evidence>
<proteinExistence type="predicted"/>
<dbReference type="EMBL" id="BART01032731">
    <property type="protein sequence ID" value="GAH14122.1"/>
    <property type="molecule type" value="Genomic_DNA"/>
</dbReference>
<evidence type="ECO:0000256" key="1">
    <source>
        <dbReference type="SAM" id="MobiDB-lite"/>
    </source>
</evidence>
<accession>X1D1U0</accession>
<sequence length="78" mass="9047">MILSEKDREIVPYTDSDNKTTTESQYGDQLKLKIFFEPDEKLEHLVVAFYLRDKNRVEVIGSNNVNEGIEISMLEPGR</sequence>
<dbReference type="AlphaFoldDB" id="X1D1U0"/>
<feature type="non-terminal residue" evidence="3">
    <location>
        <position position="78"/>
    </location>
</feature>
<feature type="domain" description="Wzt C-terminal" evidence="2">
    <location>
        <begin position="14"/>
        <end position="77"/>
    </location>
</feature>
<feature type="compositionally biased region" description="Basic and acidic residues" evidence="1">
    <location>
        <begin position="1"/>
        <end position="20"/>
    </location>
</feature>
<organism evidence="3">
    <name type="scientific">marine sediment metagenome</name>
    <dbReference type="NCBI Taxonomy" id="412755"/>
    <lineage>
        <taxon>unclassified sequences</taxon>
        <taxon>metagenomes</taxon>
        <taxon>ecological metagenomes</taxon>
    </lineage>
</organism>
<reference evidence="3" key="1">
    <citation type="journal article" date="2014" name="Front. Microbiol.">
        <title>High frequency of phylogenetically diverse reductive dehalogenase-homologous genes in deep subseafloor sedimentary metagenomes.</title>
        <authorList>
            <person name="Kawai M."/>
            <person name="Futagami T."/>
            <person name="Toyoda A."/>
            <person name="Takaki Y."/>
            <person name="Nishi S."/>
            <person name="Hori S."/>
            <person name="Arai W."/>
            <person name="Tsubouchi T."/>
            <person name="Morono Y."/>
            <person name="Uchiyama I."/>
            <person name="Ito T."/>
            <person name="Fujiyama A."/>
            <person name="Inagaki F."/>
            <person name="Takami H."/>
        </authorList>
    </citation>
    <scope>NUCLEOTIDE SEQUENCE</scope>
    <source>
        <strain evidence="3">Expedition CK06-06</strain>
    </source>
</reference>
<dbReference type="Pfam" id="PF14524">
    <property type="entry name" value="Wzt_C"/>
    <property type="match status" value="1"/>
</dbReference>
<name>X1D1U0_9ZZZZ</name>
<feature type="region of interest" description="Disordered" evidence="1">
    <location>
        <begin position="1"/>
        <end position="22"/>
    </location>
</feature>
<dbReference type="Gene3D" id="2.70.50.60">
    <property type="entry name" value="abc- transporter (atp binding component) like domain"/>
    <property type="match status" value="1"/>
</dbReference>
<evidence type="ECO:0000259" key="2">
    <source>
        <dbReference type="Pfam" id="PF14524"/>
    </source>
</evidence>
<protein>
    <recommendedName>
        <fullName evidence="2">Wzt C-terminal domain-containing protein</fullName>
    </recommendedName>
</protein>
<gene>
    <name evidence="3" type="ORF">S01H4_56481</name>
</gene>
<comment type="caution">
    <text evidence="3">The sequence shown here is derived from an EMBL/GenBank/DDBJ whole genome shotgun (WGS) entry which is preliminary data.</text>
</comment>